<reference evidence="1 2" key="1">
    <citation type="submission" date="2019-08" db="EMBL/GenBank/DDBJ databases">
        <title>Complete genome sequence of Terriglobus albidus strain ORNL.</title>
        <authorList>
            <person name="Podar M."/>
        </authorList>
    </citation>
    <scope>NUCLEOTIDE SEQUENCE [LARGE SCALE GENOMIC DNA]</scope>
    <source>
        <strain evidence="1 2">ORNL</strain>
    </source>
</reference>
<name>A0A5B9EAE1_9BACT</name>
<dbReference type="Proteomes" id="UP000321820">
    <property type="component" value="Chromosome"/>
</dbReference>
<evidence type="ECO:0000313" key="2">
    <source>
        <dbReference type="Proteomes" id="UP000321820"/>
    </source>
</evidence>
<dbReference type="EMBL" id="CP042806">
    <property type="protein sequence ID" value="QEE27227.1"/>
    <property type="molecule type" value="Genomic_DNA"/>
</dbReference>
<gene>
    <name evidence="1" type="ORF">FTW19_03880</name>
</gene>
<sequence>MKATAMVCDRLECVRVTVVSSDLPSNCWLCEFETPEDACVALEEVGILPVGETSYAVRNNFDNGVLLAQGELQHEDTLLAAGFWSEELWVVN</sequence>
<protein>
    <submittedName>
        <fullName evidence="1">Uncharacterized protein</fullName>
    </submittedName>
</protein>
<dbReference type="AlphaFoldDB" id="A0A5B9EAE1"/>
<accession>A0A5B9EAE1</accession>
<organism evidence="1 2">
    <name type="scientific">Terriglobus albidus</name>
    <dbReference type="NCBI Taxonomy" id="1592106"/>
    <lineage>
        <taxon>Bacteria</taxon>
        <taxon>Pseudomonadati</taxon>
        <taxon>Acidobacteriota</taxon>
        <taxon>Terriglobia</taxon>
        <taxon>Terriglobales</taxon>
        <taxon>Acidobacteriaceae</taxon>
        <taxon>Terriglobus</taxon>
    </lineage>
</organism>
<keyword evidence="2" id="KW-1185">Reference proteome</keyword>
<evidence type="ECO:0000313" key="1">
    <source>
        <dbReference type="EMBL" id="QEE27227.1"/>
    </source>
</evidence>
<proteinExistence type="predicted"/>
<dbReference type="RefSeq" id="WP_147646420.1">
    <property type="nucleotide sequence ID" value="NZ_CP042806.1"/>
</dbReference>
<dbReference type="KEGG" id="talb:FTW19_03880"/>